<evidence type="ECO:0000256" key="6">
    <source>
        <dbReference type="PIRSR" id="PIRSR000097-3"/>
    </source>
</evidence>
<dbReference type="InterPro" id="IPR044494">
    <property type="entry name" value="AKR3C2/3"/>
</dbReference>
<dbReference type="FunFam" id="3.20.20.100:FF:000002">
    <property type="entry name" value="2,5-diketo-D-gluconic acid reductase A"/>
    <property type="match status" value="1"/>
</dbReference>
<comment type="caution">
    <text evidence="8">The sequence shown here is derived from an EMBL/GenBank/DDBJ whole genome shotgun (WGS) entry which is preliminary data.</text>
</comment>
<dbReference type="EMBL" id="JAKWFO010000003">
    <property type="protein sequence ID" value="KAI9638701.1"/>
    <property type="molecule type" value="Genomic_DNA"/>
</dbReference>
<dbReference type="GeneID" id="77725848"/>
<dbReference type="GO" id="GO:0016652">
    <property type="term" value="F:oxidoreductase activity, acting on NAD(P)H as acceptor"/>
    <property type="evidence" value="ECO:0007669"/>
    <property type="project" value="InterPro"/>
</dbReference>
<dbReference type="InterPro" id="IPR023210">
    <property type="entry name" value="NADP_OxRdtase_dom"/>
</dbReference>
<dbReference type="Gene3D" id="3.20.20.100">
    <property type="entry name" value="NADP-dependent oxidoreductase domain"/>
    <property type="match status" value="1"/>
</dbReference>
<dbReference type="CDD" id="cd19120">
    <property type="entry name" value="AKR_AKR3C2-3"/>
    <property type="match status" value="1"/>
</dbReference>
<organism evidence="8 9">
    <name type="scientific">Dioszegia hungarica</name>
    <dbReference type="NCBI Taxonomy" id="4972"/>
    <lineage>
        <taxon>Eukaryota</taxon>
        <taxon>Fungi</taxon>
        <taxon>Dikarya</taxon>
        <taxon>Basidiomycota</taxon>
        <taxon>Agaricomycotina</taxon>
        <taxon>Tremellomycetes</taxon>
        <taxon>Tremellales</taxon>
        <taxon>Bulleribasidiaceae</taxon>
        <taxon>Dioszegia</taxon>
    </lineage>
</organism>
<dbReference type="PROSITE" id="PS00062">
    <property type="entry name" value="ALDOKETO_REDUCTASE_2"/>
    <property type="match status" value="1"/>
</dbReference>
<dbReference type="PANTHER" id="PTHR43827">
    <property type="entry name" value="2,5-DIKETO-D-GLUCONIC ACID REDUCTASE"/>
    <property type="match status" value="1"/>
</dbReference>
<feature type="active site" description="Proton donor" evidence="4">
    <location>
        <position position="50"/>
    </location>
</feature>
<dbReference type="InterPro" id="IPR036812">
    <property type="entry name" value="NAD(P)_OxRdtase_dom_sf"/>
</dbReference>
<dbReference type="PRINTS" id="PR00069">
    <property type="entry name" value="ALDKETRDTASE"/>
</dbReference>
<evidence type="ECO:0000256" key="5">
    <source>
        <dbReference type="PIRSR" id="PIRSR000097-2"/>
    </source>
</evidence>
<dbReference type="PIRSF" id="PIRSF000097">
    <property type="entry name" value="AKR"/>
    <property type="match status" value="1"/>
</dbReference>
<comment type="similarity">
    <text evidence="1">Belongs to the aldo/keto reductase family.</text>
</comment>
<name>A0AA38LYB5_9TREE</name>
<feature type="binding site" evidence="5">
    <location>
        <position position="104"/>
    </location>
    <ligand>
        <name>substrate</name>
    </ligand>
</feature>
<dbReference type="PANTHER" id="PTHR43827:SF3">
    <property type="entry name" value="NADP-DEPENDENT OXIDOREDUCTASE DOMAIN-CONTAINING PROTEIN"/>
    <property type="match status" value="1"/>
</dbReference>
<sequence>MPWKSFKLNDGRHIPGIGFGSAGHLEDDTPGVIDMAIEVGFGHIDTAQMYRNEAGVGAALAHTDTPRSHLWVTTKWSGYASIPQSIDESLEKLKLDYVDLYLIHNDRITGGDIEGTWKEMEKVYKDGKAKSIGVSNYTIDDLKRVLKIAKVKPVVNQILLHPTVYHSTKPLLEFMAEHDILAEGYSPLKPLRDGTAPGLVKVVERIAEEKGCKPEGVLMAWSKAKGVLPITTSSNKDRAAGYIAAGGIELSKEDVLRIDEAGKKAADVQERRGKMLAMGKGIGACVAVLYMGWRVLA</sequence>
<feature type="domain" description="NADP-dependent oxidoreductase" evidence="7">
    <location>
        <begin position="32"/>
        <end position="261"/>
    </location>
</feature>
<dbReference type="InterPro" id="IPR018170">
    <property type="entry name" value="Aldo/ket_reductase_CS"/>
</dbReference>
<reference evidence="8" key="1">
    <citation type="journal article" date="2022" name="G3 (Bethesda)">
        <title>High quality genome of the basidiomycete yeast Dioszegia hungarica PDD-24b-2 isolated from cloud water.</title>
        <authorList>
            <person name="Jarrige D."/>
            <person name="Haridas S."/>
            <person name="Bleykasten-Grosshans C."/>
            <person name="Joly M."/>
            <person name="Nadalig T."/>
            <person name="Sancelme M."/>
            <person name="Vuilleumier S."/>
            <person name="Grigoriev I.V."/>
            <person name="Amato P."/>
            <person name="Bringel F."/>
        </authorList>
    </citation>
    <scope>NUCLEOTIDE SEQUENCE</scope>
    <source>
        <strain evidence="8">PDD-24b-2</strain>
    </source>
</reference>
<dbReference type="RefSeq" id="XP_052948478.1">
    <property type="nucleotide sequence ID" value="XM_053086647.1"/>
</dbReference>
<dbReference type="Proteomes" id="UP001164286">
    <property type="component" value="Unassembled WGS sequence"/>
</dbReference>
<keyword evidence="9" id="KW-1185">Reference proteome</keyword>
<accession>A0AA38LYB5</accession>
<dbReference type="AlphaFoldDB" id="A0AA38LYB5"/>
<feature type="site" description="Lowers pKa of active site Tyr" evidence="6">
    <location>
        <position position="75"/>
    </location>
</feature>
<evidence type="ECO:0000259" key="7">
    <source>
        <dbReference type="Pfam" id="PF00248"/>
    </source>
</evidence>
<keyword evidence="2" id="KW-0521">NADP</keyword>
<keyword evidence="3" id="KW-0560">Oxidoreductase</keyword>
<gene>
    <name evidence="8" type="ORF">MKK02DRAFT_22944</name>
</gene>
<evidence type="ECO:0000256" key="1">
    <source>
        <dbReference type="ARBA" id="ARBA00007905"/>
    </source>
</evidence>
<dbReference type="Pfam" id="PF00248">
    <property type="entry name" value="Aldo_ket_red"/>
    <property type="match status" value="1"/>
</dbReference>
<evidence type="ECO:0000256" key="3">
    <source>
        <dbReference type="ARBA" id="ARBA00023002"/>
    </source>
</evidence>
<evidence type="ECO:0000256" key="2">
    <source>
        <dbReference type="ARBA" id="ARBA00022857"/>
    </source>
</evidence>
<proteinExistence type="inferred from homology"/>
<dbReference type="InterPro" id="IPR020471">
    <property type="entry name" value="AKR"/>
</dbReference>
<dbReference type="GO" id="GO:0016616">
    <property type="term" value="F:oxidoreductase activity, acting on the CH-OH group of donors, NAD or NADP as acceptor"/>
    <property type="evidence" value="ECO:0007669"/>
    <property type="project" value="UniProtKB-ARBA"/>
</dbReference>
<dbReference type="SUPFAM" id="SSF51430">
    <property type="entry name" value="NAD(P)-linked oxidoreductase"/>
    <property type="match status" value="1"/>
</dbReference>
<evidence type="ECO:0000256" key="4">
    <source>
        <dbReference type="PIRSR" id="PIRSR000097-1"/>
    </source>
</evidence>
<evidence type="ECO:0000313" key="9">
    <source>
        <dbReference type="Proteomes" id="UP001164286"/>
    </source>
</evidence>
<protein>
    <submittedName>
        <fullName evidence="8">Oxidoreductase</fullName>
    </submittedName>
</protein>
<evidence type="ECO:0000313" key="8">
    <source>
        <dbReference type="EMBL" id="KAI9638701.1"/>
    </source>
</evidence>